<evidence type="ECO:0000256" key="1">
    <source>
        <dbReference type="SAM" id="MobiDB-lite"/>
    </source>
</evidence>
<evidence type="ECO:0000313" key="2">
    <source>
        <dbReference type="EMBL" id="CAB4686651.1"/>
    </source>
</evidence>
<dbReference type="AlphaFoldDB" id="A0A6J6NIW6"/>
<protein>
    <submittedName>
        <fullName evidence="2">Unannotated protein</fullName>
    </submittedName>
</protein>
<sequence length="60" mass="6827">MLLREFIGSDAAFFSADLVLFVIRHYRAETLLMYTYGRGTKSGTGPRRTVATQAQSWRPD</sequence>
<dbReference type="EMBL" id="CAEZXP010000001">
    <property type="protein sequence ID" value="CAB4686651.1"/>
    <property type="molecule type" value="Genomic_DNA"/>
</dbReference>
<name>A0A6J6NIW6_9ZZZZ</name>
<reference evidence="2" key="1">
    <citation type="submission" date="2020-05" db="EMBL/GenBank/DDBJ databases">
        <authorList>
            <person name="Chiriac C."/>
            <person name="Salcher M."/>
            <person name="Ghai R."/>
            <person name="Kavagutti S V."/>
        </authorList>
    </citation>
    <scope>NUCLEOTIDE SEQUENCE</scope>
</reference>
<feature type="region of interest" description="Disordered" evidence="1">
    <location>
        <begin position="39"/>
        <end position="60"/>
    </location>
</feature>
<organism evidence="2">
    <name type="scientific">freshwater metagenome</name>
    <dbReference type="NCBI Taxonomy" id="449393"/>
    <lineage>
        <taxon>unclassified sequences</taxon>
        <taxon>metagenomes</taxon>
        <taxon>ecological metagenomes</taxon>
    </lineage>
</organism>
<gene>
    <name evidence="2" type="ORF">UFOPK2399_00403</name>
</gene>
<feature type="compositionally biased region" description="Polar residues" evidence="1">
    <location>
        <begin position="50"/>
        <end position="60"/>
    </location>
</feature>
<proteinExistence type="predicted"/>
<accession>A0A6J6NIW6</accession>